<sequence length="346" mass="38523">MNANPSIKICILLLGILLFGGCRQPDDAVAVVPSPDNATAAAYEDLPSDVKLTLPDADSGSTLVLRAEGKFDPAVHDFTKPFEFEFKGRTHYRVRITCKPFMKDDWAINPLADITNETDSTLYVAYYAAFFNQEGHVVGVCHQTLDVEPSERPMQLASLVIDGPKERLLTATHFKIVVYESTQPIGTLPISPERAATMVGRSSKVVAKLDEVQPVVTAEGADSVVRFQTKVAFVDQVGKDRNTYLKFESVEPYQFSIDVRKRDLSKSNGEGNVHKQYSGWELDSDFERIKRTKTVWPKGHVVLLDAQGQLIACDSDMFTFVAVPEDAILSATQINFVLYEKKIERK</sequence>
<keyword evidence="2" id="KW-1185">Reference proteome</keyword>
<proteinExistence type="predicted"/>
<dbReference type="Proteomes" id="UP000318017">
    <property type="component" value="Chromosome"/>
</dbReference>
<dbReference type="AlphaFoldDB" id="A0A518G3K2"/>
<dbReference type="OrthoDB" id="276430at2"/>
<reference evidence="1 2" key="1">
    <citation type="submission" date="2019-02" db="EMBL/GenBank/DDBJ databases">
        <title>Deep-cultivation of Planctomycetes and their phenomic and genomic characterization uncovers novel biology.</title>
        <authorList>
            <person name="Wiegand S."/>
            <person name="Jogler M."/>
            <person name="Boedeker C."/>
            <person name="Pinto D."/>
            <person name="Vollmers J."/>
            <person name="Rivas-Marin E."/>
            <person name="Kohn T."/>
            <person name="Peeters S.H."/>
            <person name="Heuer A."/>
            <person name="Rast P."/>
            <person name="Oberbeckmann S."/>
            <person name="Bunk B."/>
            <person name="Jeske O."/>
            <person name="Meyerdierks A."/>
            <person name="Storesund J.E."/>
            <person name="Kallscheuer N."/>
            <person name="Luecker S."/>
            <person name="Lage O.M."/>
            <person name="Pohl T."/>
            <person name="Merkel B.J."/>
            <person name="Hornburger P."/>
            <person name="Mueller R.-W."/>
            <person name="Bruemmer F."/>
            <person name="Labrenz M."/>
            <person name="Spormann A.M."/>
            <person name="Op den Camp H."/>
            <person name="Overmann J."/>
            <person name="Amann R."/>
            <person name="Jetten M.S.M."/>
            <person name="Mascher T."/>
            <person name="Medema M.H."/>
            <person name="Devos D.P."/>
            <person name="Kaster A.-K."/>
            <person name="Ovreas L."/>
            <person name="Rohde M."/>
            <person name="Galperin M.Y."/>
            <person name="Jogler C."/>
        </authorList>
    </citation>
    <scope>NUCLEOTIDE SEQUENCE [LARGE SCALE GENOMIC DNA]</scope>
    <source>
        <strain evidence="1 2">Q31a</strain>
    </source>
</reference>
<gene>
    <name evidence="1" type="ORF">Q31a_14650</name>
</gene>
<dbReference type="KEGG" id="ahel:Q31a_14650"/>
<name>A0A518G3K2_9BACT</name>
<evidence type="ECO:0000313" key="1">
    <source>
        <dbReference type="EMBL" id="QDV23168.1"/>
    </source>
</evidence>
<organism evidence="1 2">
    <name type="scientific">Aureliella helgolandensis</name>
    <dbReference type="NCBI Taxonomy" id="2527968"/>
    <lineage>
        <taxon>Bacteria</taxon>
        <taxon>Pseudomonadati</taxon>
        <taxon>Planctomycetota</taxon>
        <taxon>Planctomycetia</taxon>
        <taxon>Pirellulales</taxon>
        <taxon>Pirellulaceae</taxon>
        <taxon>Aureliella</taxon>
    </lineage>
</organism>
<dbReference type="RefSeq" id="WP_145075800.1">
    <property type="nucleotide sequence ID" value="NZ_CP036298.1"/>
</dbReference>
<protein>
    <submittedName>
        <fullName evidence="1">Uncharacterized protein</fullName>
    </submittedName>
</protein>
<evidence type="ECO:0000313" key="2">
    <source>
        <dbReference type="Proteomes" id="UP000318017"/>
    </source>
</evidence>
<accession>A0A518G3K2</accession>
<dbReference type="EMBL" id="CP036298">
    <property type="protein sequence ID" value="QDV23168.1"/>
    <property type="molecule type" value="Genomic_DNA"/>
</dbReference>